<feature type="transmembrane region" description="Helical" evidence="1">
    <location>
        <begin position="21"/>
        <end position="42"/>
    </location>
</feature>
<keyword evidence="1" id="KW-1133">Transmembrane helix</keyword>
<evidence type="ECO:0000313" key="3">
    <source>
        <dbReference type="EMBL" id="OGM61555.1"/>
    </source>
</evidence>
<evidence type="ECO:0000313" key="4">
    <source>
        <dbReference type="Proteomes" id="UP000177082"/>
    </source>
</evidence>
<reference evidence="3 4" key="1">
    <citation type="journal article" date="2016" name="Nat. Commun.">
        <title>Thousands of microbial genomes shed light on interconnected biogeochemical processes in an aquifer system.</title>
        <authorList>
            <person name="Anantharaman K."/>
            <person name="Brown C.T."/>
            <person name="Hug L.A."/>
            <person name="Sharon I."/>
            <person name="Castelle C.J."/>
            <person name="Probst A.J."/>
            <person name="Thomas B.C."/>
            <person name="Singh A."/>
            <person name="Wilkins M.J."/>
            <person name="Karaoz U."/>
            <person name="Brodie E.L."/>
            <person name="Williams K.H."/>
            <person name="Hubbard S.S."/>
            <person name="Banfield J.F."/>
        </authorList>
    </citation>
    <scope>NUCLEOTIDE SEQUENCE [LARGE SCALE GENOMIC DNA]</scope>
</reference>
<keyword evidence="1" id="KW-0472">Membrane</keyword>
<dbReference type="GO" id="GO:0005524">
    <property type="term" value="F:ATP binding"/>
    <property type="evidence" value="ECO:0007669"/>
    <property type="project" value="InterPro"/>
</dbReference>
<dbReference type="GO" id="GO:0004672">
    <property type="term" value="F:protein kinase activity"/>
    <property type="evidence" value="ECO:0007669"/>
    <property type="project" value="InterPro"/>
</dbReference>
<keyword evidence="1" id="KW-0812">Transmembrane</keyword>
<proteinExistence type="predicted"/>
<dbReference type="InterPro" id="IPR000719">
    <property type="entry name" value="Prot_kinase_dom"/>
</dbReference>
<dbReference type="Proteomes" id="UP000177082">
    <property type="component" value="Unassembled WGS sequence"/>
</dbReference>
<dbReference type="EMBL" id="MGHF01000036">
    <property type="protein sequence ID" value="OGM61555.1"/>
    <property type="molecule type" value="Genomic_DNA"/>
</dbReference>
<feature type="domain" description="Protein kinase" evidence="2">
    <location>
        <begin position="142"/>
        <end position="501"/>
    </location>
</feature>
<name>A0A1F8BDV0_9BACT</name>
<gene>
    <name evidence="3" type="ORF">A2961_01000</name>
</gene>
<evidence type="ECO:0000259" key="2">
    <source>
        <dbReference type="PROSITE" id="PS50011"/>
    </source>
</evidence>
<evidence type="ECO:0000256" key="1">
    <source>
        <dbReference type="SAM" id="Phobius"/>
    </source>
</evidence>
<protein>
    <recommendedName>
        <fullName evidence="2">Protein kinase domain-containing protein</fullName>
    </recommendedName>
</protein>
<accession>A0A1F8BDV0</accession>
<dbReference type="PROSITE" id="PS50011">
    <property type="entry name" value="PROTEIN_KINASE_DOM"/>
    <property type="match status" value="1"/>
</dbReference>
<comment type="caution">
    <text evidence="3">The sequence shown here is derived from an EMBL/GenBank/DDBJ whole genome shotgun (WGS) entry which is preliminary data.</text>
</comment>
<organism evidence="3 4">
    <name type="scientific">Candidatus Woesebacteria bacterium RIFCSPLOWO2_01_FULL_39_21</name>
    <dbReference type="NCBI Taxonomy" id="1802519"/>
    <lineage>
        <taxon>Bacteria</taxon>
        <taxon>Candidatus Woeseibacteriota</taxon>
    </lineage>
</organism>
<dbReference type="AlphaFoldDB" id="A0A1F8BDV0"/>
<dbReference type="STRING" id="1802519.A2961_01000"/>
<sequence>MDETHVISSLVPQNLHSRRKVLIILCIVLALVSAMVFILVFFPSLIFKDPKQVIYDSINKLTKSDSFSFEAQLFGLDDLGRLKLSGSFIKSQESYSKLKFDFVTTTPDSPEKTILLDLVFNKDEVYLKPFYSGFTEFENQVLLEIPEIGKSETYKVIRPILLEEKWVLFKDTGESSEATKLLKERYQNLIQEKDITKLATKFKETIIIKSFDKNFEQNGIDVYKIVAGFDKSKLSEFIDEIGNSIRNDLSKLYAKEIKDAVDSLNWNQNLLEILVDKKTGNLFSVDISLPDLNAVEESSSTFYGALTDEYLRAQLEKELRNNQSLPLVRVINIRFSDFGKVSKIDKPSDFVDWYDIWKVIEKDLGSYFDNIGGLLGTINPTKQFAQARDTKRRADLYAISNAVYQFAAEHGGRLPDTDNNDATSNFPKIQKCIGTSPNCFNLANAGWENGDMVVPTYIMQMPYDPSGGTLFDTNYSIYADSAGRIVISAKGETTPVISVTR</sequence>